<dbReference type="InterPro" id="IPR040521">
    <property type="entry name" value="KDZ"/>
</dbReference>
<dbReference type="CDD" id="cd19757">
    <property type="entry name" value="Bbox1"/>
    <property type="match status" value="1"/>
</dbReference>
<protein>
    <recommendedName>
        <fullName evidence="2">CxC2-like cysteine cluster KDZ transposase-associated domain-containing protein</fullName>
    </recommendedName>
</protein>
<gene>
    <name evidence="3" type="ORF">EST38_g13824</name>
</gene>
<dbReference type="STRING" id="2316362.A0A4Q2D194"/>
<dbReference type="InterPro" id="IPR041457">
    <property type="entry name" value="CxC2_KDZ-assoc"/>
</dbReference>
<proteinExistence type="predicted"/>
<reference evidence="3 4" key="1">
    <citation type="submission" date="2019-01" db="EMBL/GenBank/DDBJ databases">
        <title>Draft genome sequence of Psathyrella aberdarensis IHI B618.</title>
        <authorList>
            <person name="Buettner E."/>
            <person name="Kellner H."/>
        </authorList>
    </citation>
    <scope>NUCLEOTIDE SEQUENCE [LARGE SCALE GENOMIC DNA]</scope>
    <source>
        <strain evidence="3 4">IHI B618</strain>
    </source>
</reference>
<evidence type="ECO:0000313" key="3">
    <source>
        <dbReference type="EMBL" id="RXW12031.1"/>
    </source>
</evidence>
<dbReference type="Proteomes" id="UP000290288">
    <property type="component" value="Unassembled WGS sequence"/>
</dbReference>
<evidence type="ECO:0000259" key="2">
    <source>
        <dbReference type="Pfam" id="PF18803"/>
    </source>
</evidence>
<name>A0A4Q2D194_9AGAR</name>
<dbReference type="AlphaFoldDB" id="A0A4Q2D194"/>
<sequence length="740" mass="83027">MTKGSANQKKKKTKMKSSSYTPTSTLLPGSSSSQSSRKETMHSMKLKHIGGRFAVTHKVLKSEVNLSTISNSSERISQPMGWEEIADTNGWDPGYVESFLEKDALPPTTDPELSEQTKGKGDRVIHEWTKDVEAYLRTLIIMEGRGSGNTDRDTCQTCGSNDPQRPNTYRCLDCHNLGMVCKDCMVSVHQHHPLHRIQKVWNGNYFSKTSLKTIGLRIQLGLRPGEFCPFPTPTWNDDFVILDLDAVHEVGLDYCGCAWEKKGQVTQLLERQLYPATVTNPKTAATFRLLEVLELLQYESKITTFEFFQTISRLTNNTGLNAPKDRYPSLLRMIHEWRYLKLLKRSGRGHDCTRPVSQTLPGECALLCPACPHPNINLPDGWEDEPPETQYIHGLNLALDCNFRLKRKNVSNDKADPGLNKGCAYIVEDIAFRKFLEGHANEVEPKSTCSRHDAVNLADIRPGQGYAASGVGMVECARHNSKRPNAVCDIQKGERYCNMDYIVVMSLLFNFLKFFLISYDIACQWYIRLMERLIGISQGCVLLNPETVVRFVVPKFHLPAHIPACRDRFAFMLTPGAGLGDGEAPERGWGESNPLGPSTREMGPGSRRDTLDGHFGDYNWRKIVKLGSSLLKKMTTATSDVAEHVIAHQELEVSLQSEQVASWQEAVEAWEKDPSKPNPYEMVVKTPTQAAIRKQLAEEEAKALEEGKDFSLTDEVSPSSLIASGIDLESEQYVFSLHPL</sequence>
<dbReference type="OrthoDB" id="2682806at2759"/>
<accession>A0A4Q2D194</accession>
<dbReference type="PANTHER" id="PTHR33096">
    <property type="entry name" value="CXC2 DOMAIN-CONTAINING PROTEIN"/>
    <property type="match status" value="1"/>
</dbReference>
<feature type="region of interest" description="Disordered" evidence="1">
    <location>
        <begin position="1"/>
        <end position="42"/>
    </location>
</feature>
<feature type="domain" description="CxC2-like cysteine cluster KDZ transposase-associated" evidence="2">
    <location>
        <begin position="211"/>
        <end position="319"/>
    </location>
</feature>
<dbReference type="PANTHER" id="PTHR33096:SF1">
    <property type="entry name" value="CXC1-LIKE CYSTEINE CLUSTER ASSOCIATED WITH KDZ TRANSPOSASES DOMAIN-CONTAINING PROTEIN"/>
    <property type="match status" value="1"/>
</dbReference>
<organism evidence="3 4">
    <name type="scientific">Candolleomyces aberdarensis</name>
    <dbReference type="NCBI Taxonomy" id="2316362"/>
    <lineage>
        <taxon>Eukaryota</taxon>
        <taxon>Fungi</taxon>
        <taxon>Dikarya</taxon>
        <taxon>Basidiomycota</taxon>
        <taxon>Agaricomycotina</taxon>
        <taxon>Agaricomycetes</taxon>
        <taxon>Agaricomycetidae</taxon>
        <taxon>Agaricales</taxon>
        <taxon>Agaricineae</taxon>
        <taxon>Psathyrellaceae</taxon>
        <taxon>Candolleomyces</taxon>
    </lineage>
</organism>
<comment type="caution">
    <text evidence="3">The sequence shown here is derived from an EMBL/GenBank/DDBJ whole genome shotgun (WGS) entry which is preliminary data.</text>
</comment>
<feature type="compositionally biased region" description="Low complexity" evidence="1">
    <location>
        <begin position="16"/>
        <end position="35"/>
    </location>
</feature>
<keyword evidence="4" id="KW-1185">Reference proteome</keyword>
<dbReference type="Pfam" id="PF18758">
    <property type="entry name" value="KDZ"/>
    <property type="match status" value="1"/>
</dbReference>
<dbReference type="EMBL" id="SDEE01001456">
    <property type="protein sequence ID" value="RXW12031.1"/>
    <property type="molecule type" value="Genomic_DNA"/>
</dbReference>
<feature type="region of interest" description="Disordered" evidence="1">
    <location>
        <begin position="582"/>
        <end position="607"/>
    </location>
</feature>
<evidence type="ECO:0000313" key="4">
    <source>
        <dbReference type="Proteomes" id="UP000290288"/>
    </source>
</evidence>
<evidence type="ECO:0000256" key="1">
    <source>
        <dbReference type="SAM" id="MobiDB-lite"/>
    </source>
</evidence>
<dbReference type="Pfam" id="PF18803">
    <property type="entry name" value="CxC2"/>
    <property type="match status" value="1"/>
</dbReference>